<sequence>MWQLHKLLDATEVVMPKITHSALEGMLVSWNTWDSLQAWTRKGLEASQAVLGRAGLKCVQQDKARQHVKVDTTHQRLAWWMWPPPWQGDALAIYAGLFMGRPDDPVTDANLPDLLITLHVDPSSQRGARLRGDAVWTAAATRWTSRQPNTVTREFRPLPNIWEILRCRASSRELVDAQDPGQQVIAWMTARAQEWVEDGIVKRLSQLL</sequence>
<accession>A0A150SMU2</accession>
<comment type="caution">
    <text evidence="1">The sequence shown here is derived from an EMBL/GenBank/DDBJ whole genome shotgun (WGS) entry which is preliminary data.</text>
</comment>
<reference evidence="1 2" key="1">
    <citation type="submission" date="2014-02" db="EMBL/GenBank/DDBJ databases">
        <title>The small core and large imbalanced accessory genome model reveals a collaborative survival strategy of Sorangium cellulosum strains in nature.</title>
        <authorList>
            <person name="Han K."/>
            <person name="Peng R."/>
            <person name="Blom J."/>
            <person name="Li Y.-Z."/>
        </authorList>
    </citation>
    <scope>NUCLEOTIDE SEQUENCE [LARGE SCALE GENOMIC DNA]</scope>
    <source>
        <strain evidence="1 2">So0149</strain>
    </source>
</reference>
<name>A0A150SMU2_SORCE</name>
<organism evidence="1 2">
    <name type="scientific">Sorangium cellulosum</name>
    <name type="common">Polyangium cellulosum</name>
    <dbReference type="NCBI Taxonomy" id="56"/>
    <lineage>
        <taxon>Bacteria</taxon>
        <taxon>Pseudomonadati</taxon>
        <taxon>Myxococcota</taxon>
        <taxon>Polyangia</taxon>
        <taxon>Polyangiales</taxon>
        <taxon>Polyangiaceae</taxon>
        <taxon>Sorangium</taxon>
    </lineage>
</organism>
<gene>
    <name evidence="1" type="ORF">BE18_07225</name>
</gene>
<protein>
    <submittedName>
        <fullName evidence="1">Uncharacterized protein</fullName>
    </submittedName>
</protein>
<evidence type="ECO:0000313" key="2">
    <source>
        <dbReference type="Proteomes" id="UP000075515"/>
    </source>
</evidence>
<proteinExistence type="predicted"/>
<dbReference type="EMBL" id="JEMC01001759">
    <property type="protein sequence ID" value="KYF94207.1"/>
    <property type="molecule type" value="Genomic_DNA"/>
</dbReference>
<evidence type="ECO:0000313" key="1">
    <source>
        <dbReference type="EMBL" id="KYF94207.1"/>
    </source>
</evidence>
<dbReference type="Proteomes" id="UP000075515">
    <property type="component" value="Unassembled WGS sequence"/>
</dbReference>
<dbReference type="AlphaFoldDB" id="A0A150SMU2"/>